<protein>
    <submittedName>
        <fullName evidence="2">DUF1364 family protein</fullName>
    </submittedName>
</protein>
<dbReference type="InterPro" id="IPR010774">
    <property type="entry name" value="YbcO"/>
</dbReference>
<feature type="compositionally biased region" description="Basic residues" evidence="1">
    <location>
        <begin position="28"/>
        <end position="40"/>
    </location>
</feature>
<dbReference type="EMBL" id="JAPMXC010000010">
    <property type="protein sequence ID" value="MCY0389616.1"/>
    <property type="molecule type" value="Genomic_DNA"/>
</dbReference>
<sequence length="136" mass="15205">MLKRTGFKRPDPRTLDPFKRSTLPRRSGPIKKKAPKKRAGHDKAMLAACRGQPCYLRVPGVCRNEIATVVPCHANWAEYGKGMGQKAADRFTVPGCWRCHSWLDQGPAPGELKRATWEAAYSPWSAYRDGVPREAA</sequence>
<gene>
    <name evidence="2" type="ORF">OVY01_20935</name>
</gene>
<organism evidence="2 3">
    <name type="scientific">Robbsia betulipollinis</name>
    <dbReference type="NCBI Taxonomy" id="2981849"/>
    <lineage>
        <taxon>Bacteria</taxon>
        <taxon>Pseudomonadati</taxon>
        <taxon>Pseudomonadota</taxon>
        <taxon>Betaproteobacteria</taxon>
        <taxon>Burkholderiales</taxon>
        <taxon>Burkholderiaceae</taxon>
        <taxon>Robbsia</taxon>
    </lineage>
</organism>
<dbReference type="Pfam" id="PF07102">
    <property type="entry name" value="YbcO"/>
    <property type="match status" value="1"/>
</dbReference>
<feature type="compositionally biased region" description="Basic and acidic residues" evidence="1">
    <location>
        <begin position="8"/>
        <end position="19"/>
    </location>
</feature>
<reference evidence="2" key="1">
    <citation type="submission" date="2022-11" db="EMBL/GenBank/DDBJ databases">
        <title>Robbsia betulipollinis sp. nov., isolated from pollen of birch (Betula pendula).</title>
        <authorList>
            <person name="Shi H."/>
            <person name="Ambika Manirajan B."/>
            <person name="Ratering S."/>
            <person name="Geissler-Plaum R."/>
            <person name="Schnell S."/>
        </authorList>
    </citation>
    <scope>NUCLEOTIDE SEQUENCE</scope>
    <source>
        <strain evidence="2">Bb-Pol-6</strain>
    </source>
</reference>
<dbReference type="Gene3D" id="3.30.50.20">
    <property type="entry name" value="prophage-derive protein ybcO"/>
    <property type="match status" value="1"/>
</dbReference>
<keyword evidence="3" id="KW-1185">Reference proteome</keyword>
<evidence type="ECO:0000256" key="1">
    <source>
        <dbReference type="SAM" id="MobiDB-lite"/>
    </source>
</evidence>
<evidence type="ECO:0000313" key="3">
    <source>
        <dbReference type="Proteomes" id="UP001082899"/>
    </source>
</evidence>
<evidence type="ECO:0000313" key="2">
    <source>
        <dbReference type="EMBL" id="MCY0389616.1"/>
    </source>
</evidence>
<feature type="region of interest" description="Disordered" evidence="1">
    <location>
        <begin position="1"/>
        <end position="41"/>
    </location>
</feature>
<dbReference type="Proteomes" id="UP001082899">
    <property type="component" value="Unassembled WGS sequence"/>
</dbReference>
<comment type="caution">
    <text evidence="2">The sequence shown here is derived from an EMBL/GenBank/DDBJ whole genome shotgun (WGS) entry which is preliminary data.</text>
</comment>
<dbReference type="RefSeq" id="WP_267849509.1">
    <property type="nucleotide sequence ID" value="NZ_JAPMXC010000010.1"/>
</dbReference>
<proteinExistence type="predicted"/>
<accession>A0ABT3ZSU7</accession>
<name>A0ABT3ZSU7_9BURK</name>